<evidence type="ECO:0000256" key="3">
    <source>
        <dbReference type="ARBA" id="ARBA00022692"/>
    </source>
</evidence>
<keyword evidence="3 11" id="KW-0812">Transmembrane</keyword>
<keyword evidence="4" id="KW-0406">Ion transport</keyword>
<dbReference type="Proteomes" id="UP000261360">
    <property type="component" value="Unplaced"/>
</dbReference>
<evidence type="ECO:0000256" key="4">
    <source>
        <dbReference type="ARBA" id="ARBA00022906"/>
    </source>
</evidence>
<keyword evidence="13" id="KW-1185">Reference proteome</keyword>
<keyword evidence="4" id="KW-0864">Zinc transport</keyword>
<comment type="catalytic activity">
    <reaction evidence="7">
        <text>Zn(2+)(in) = Zn(2+)(out)</text>
        <dbReference type="Rhea" id="RHEA:29351"/>
        <dbReference type="ChEBI" id="CHEBI:29105"/>
    </reaction>
</comment>
<feature type="transmembrane region" description="Helical" evidence="11">
    <location>
        <begin position="130"/>
        <end position="152"/>
    </location>
</feature>
<dbReference type="AlphaFoldDB" id="A0A3B4YGS4"/>
<feature type="transmembrane region" description="Helical" evidence="11">
    <location>
        <begin position="362"/>
        <end position="383"/>
    </location>
</feature>
<feature type="transmembrane region" description="Helical" evidence="11">
    <location>
        <begin position="304"/>
        <end position="323"/>
    </location>
</feature>
<keyword evidence="4" id="KW-0862">Zinc</keyword>
<organism evidence="12 13">
    <name type="scientific">Seriola lalandi dorsalis</name>
    <dbReference type="NCBI Taxonomy" id="1841481"/>
    <lineage>
        <taxon>Eukaryota</taxon>
        <taxon>Metazoa</taxon>
        <taxon>Chordata</taxon>
        <taxon>Craniata</taxon>
        <taxon>Vertebrata</taxon>
        <taxon>Euteleostomi</taxon>
        <taxon>Actinopterygii</taxon>
        <taxon>Neopterygii</taxon>
        <taxon>Teleostei</taxon>
        <taxon>Neoteleostei</taxon>
        <taxon>Acanthomorphata</taxon>
        <taxon>Carangaria</taxon>
        <taxon>Carangiformes</taxon>
        <taxon>Carangidae</taxon>
        <taxon>Seriola</taxon>
    </lineage>
</organism>
<evidence type="ECO:0000313" key="13">
    <source>
        <dbReference type="Proteomes" id="UP000261360"/>
    </source>
</evidence>
<comment type="similarity">
    <text evidence="2">Belongs to the ZIP transporter (TC 2.A.5) family.</text>
</comment>
<proteinExistence type="inferred from homology"/>
<accession>A0A3B4YGS4</accession>
<reference evidence="12" key="2">
    <citation type="submission" date="2025-09" db="UniProtKB">
        <authorList>
            <consortium name="Ensembl"/>
        </authorList>
    </citation>
    <scope>IDENTIFICATION</scope>
</reference>
<reference evidence="12" key="1">
    <citation type="submission" date="2025-08" db="UniProtKB">
        <authorList>
            <consortium name="Ensembl"/>
        </authorList>
    </citation>
    <scope>IDENTIFICATION</scope>
</reference>
<comment type="subcellular location">
    <subcellularLocation>
        <location evidence="1">Membrane</location>
        <topology evidence="1">Multi-pass membrane protein</topology>
    </subcellularLocation>
</comment>
<evidence type="ECO:0000256" key="6">
    <source>
        <dbReference type="ARBA" id="ARBA00023136"/>
    </source>
</evidence>
<dbReference type="Pfam" id="PF02535">
    <property type="entry name" value="Zip"/>
    <property type="match status" value="2"/>
</dbReference>
<sequence>LLVASALRTVGRMKGGRCRRPSWAVAALFIPVTLLMLTSRGASSSQKMTQTAMAHATATAAGPGPSLTVDLPGLQAVADLLASEQAHVWFLSLVGSVAVGLSGIFPLLVIPIEAGAALKTEAGCQKLKQLLSFAIGGLLGDVFLHLLPEAWALSVSSAGKQNHYMTQGLWVIVGLLAFLLLEKMFPDQDGHEDPASNSDLNFNSPVSISVVTVCFRRICSLLSMGVSFLTDMSLQTSGYLNLLANCIDNFTHGLAVAGSFLISKKVGFLTTFAILLHEIPHEVGDFAILLRAGFDRWSAARMQLSTALVGILGACFALCTQSPKGTENATAWILPFTSGGFLYIALVNVVPDLLEESSLRHSLLQILLIFCGVAVMALLSAIVD</sequence>
<evidence type="ECO:0000256" key="11">
    <source>
        <dbReference type="SAM" id="Phobius"/>
    </source>
</evidence>
<evidence type="ECO:0000313" key="12">
    <source>
        <dbReference type="Ensembl" id="ENSSLDP00000027366.1"/>
    </source>
</evidence>
<dbReference type="InterPro" id="IPR003689">
    <property type="entry name" value="ZIP"/>
</dbReference>
<evidence type="ECO:0000256" key="5">
    <source>
        <dbReference type="ARBA" id="ARBA00022989"/>
    </source>
</evidence>
<feature type="transmembrane region" description="Helical" evidence="11">
    <location>
        <begin position="88"/>
        <end position="110"/>
    </location>
</feature>
<dbReference type="GeneTree" id="ENSGT00940000157349"/>
<name>A0A3B4YGS4_SERLL</name>
<dbReference type="PANTHER" id="PTHR16950:SF16">
    <property type="entry name" value="ZINC TRANSPORTER ZIP13"/>
    <property type="match status" value="1"/>
</dbReference>
<feature type="transmembrane region" description="Helical" evidence="11">
    <location>
        <begin position="21"/>
        <end position="39"/>
    </location>
</feature>
<evidence type="ECO:0000256" key="1">
    <source>
        <dbReference type="ARBA" id="ARBA00004141"/>
    </source>
</evidence>
<evidence type="ECO:0000256" key="8">
    <source>
        <dbReference type="ARBA" id="ARBA00040592"/>
    </source>
</evidence>
<dbReference type="STRING" id="1841481.ENSSLDP00000027366"/>
<dbReference type="PANTHER" id="PTHR16950">
    <property type="entry name" value="ZINC TRANSPORTER SLC39A7 HISTIDINE-RICH MEMBRANE PROTEIN KE4"/>
    <property type="match status" value="1"/>
</dbReference>
<keyword evidence="4" id="KW-0813">Transport</keyword>
<dbReference type="Ensembl" id="ENSSLDT00000028205.1">
    <property type="protein sequence ID" value="ENSSLDP00000027366.1"/>
    <property type="gene ID" value="ENSSLDG00000021223.1"/>
</dbReference>
<evidence type="ECO:0000256" key="10">
    <source>
        <dbReference type="ARBA" id="ARBA00042972"/>
    </source>
</evidence>
<evidence type="ECO:0000256" key="2">
    <source>
        <dbReference type="ARBA" id="ARBA00006939"/>
    </source>
</evidence>
<dbReference type="GO" id="GO:0016020">
    <property type="term" value="C:membrane"/>
    <property type="evidence" value="ECO:0007669"/>
    <property type="project" value="UniProtKB-SubCell"/>
</dbReference>
<dbReference type="GO" id="GO:0005385">
    <property type="term" value="F:zinc ion transmembrane transporter activity"/>
    <property type="evidence" value="ECO:0007669"/>
    <property type="project" value="TreeGrafter"/>
</dbReference>
<dbReference type="GO" id="GO:0006882">
    <property type="term" value="P:intracellular zinc ion homeostasis"/>
    <property type="evidence" value="ECO:0007669"/>
    <property type="project" value="TreeGrafter"/>
</dbReference>
<feature type="transmembrane region" description="Helical" evidence="11">
    <location>
        <begin position="329"/>
        <end position="350"/>
    </location>
</feature>
<evidence type="ECO:0000256" key="7">
    <source>
        <dbReference type="ARBA" id="ARBA00034634"/>
    </source>
</evidence>
<evidence type="ECO:0000256" key="9">
    <source>
        <dbReference type="ARBA" id="ARBA00042542"/>
    </source>
</evidence>
<keyword evidence="6 11" id="KW-0472">Membrane</keyword>
<feature type="transmembrane region" description="Helical" evidence="11">
    <location>
        <begin position="164"/>
        <end position="181"/>
    </location>
</feature>
<protein>
    <recommendedName>
        <fullName evidence="8">Zinc transporter ZIP13</fullName>
    </recommendedName>
    <alternativeName>
        <fullName evidence="9">Solute carrier family 39 member 13</fullName>
    </alternativeName>
    <alternativeName>
        <fullName evidence="10">Zrt- and Irt-like protein 13</fullName>
    </alternativeName>
</protein>
<keyword evidence="5 11" id="KW-1133">Transmembrane helix</keyword>